<dbReference type="PANTHER" id="PTHR45627:SF8">
    <property type="entry name" value="ADENYLATE CYCLASE TYPE 9"/>
    <property type="match status" value="1"/>
</dbReference>
<feature type="compositionally biased region" description="Basic and acidic residues" evidence="15">
    <location>
        <begin position="318"/>
        <end position="327"/>
    </location>
</feature>
<dbReference type="GO" id="GO:0004016">
    <property type="term" value="F:adenylate cyclase activity"/>
    <property type="evidence" value="ECO:0007669"/>
    <property type="project" value="UniProtKB-EC"/>
</dbReference>
<name>A0A482XEU4_LAOST</name>
<protein>
    <recommendedName>
        <fullName evidence="4">adenylate cyclase</fullName>
        <ecNumber evidence="4">4.6.1.1</ecNumber>
    </recommendedName>
</protein>
<evidence type="ECO:0000256" key="14">
    <source>
        <dbReference type="RuleBase" id="RU000405"/>
    </source>
</evidence>
<dbReference type="GO" id="GO:0046872">
    <property type="term" value="F:metal ion binding"/>
    <property type="evidence" value="ECO:0007669"/>
    <property type="project" value="UniProtKB-KW"/>
</dbReference>
<dbReference type="GO" id="GO:0007189">
    <property type="term" value="P:adenylate cyclase-activating G protein-coupled receptor signaling pathway"/>
    <property type="evidence" value="ECO:0007669"/>
    <property type="project" value="TreeGrafter"/>
</dbReference>
<keyword evidence="9" id="KW-0460">Magnesium</keyword>
<feature type="region of interest" description="Disordered" evidence="15">
    <location>
        <begin position="608"/>
        <end position="634"/>
    </location>
</feature>
<gene>
    <name evidence="18" type="ORF">LSTR_LSTR006833</name>
</gene>
<dbReference type="CDD" id="cd07302">
    <property type="entry name" value="CHD"/>
    <property type="match status" value="2"/>
</dbReference>
<feature type="compositionally biased region" description="Polar residues" evidence="15">
    <location>
        <begin position="1103"/>
        <end position="1115"/>
    </location>
</feature>
<evidence type="ECO:0000256" key="4">
    <source>
        <dbReference type="ARBA" id="ARBA00012201"/>
    </source>
</evidence>
<comment type="similarity">
    <text evidence="14">Belongs to the adenylyl cyclase class-4/guanylyl cyclase family.</text>
</comment>
<evidence type="ECO:0000256" key="5">
    <source>
        <dbReference type="ARBA" id="ARBA00022692"/>
    </source>
</evidence>
<feature type="domain" description="Guanylate cyclase" evidence="17">
    <location>
        <begin position="375"/>
        <end position="502"/>
    </location>
</feature>
<dbReference type="EC" id="4.6.1.1" evidence="4"/>
<feature type="compositionally biased region" description="Acidic residues" evidence="15">
    <location>
        <begin position="341"/>
        <end position="351"/>
    </location>
</feature>
<feature type="transmembrane region" description="Helical" evidence="16">
    <location>
        <begin position="899"/>
        <end position="919"/>
    </location>
</feature>
<feature type="compositionally biased region" description="Basic and acidic residues" evidence="15">
    <location>
        <begin position="1471"/>
        <end position="1490"/>
    </location>
</feature>
<feature type="region of interest" description="Disordered" evidence="15">
    <location>
        <begin position="709"/>
        <end position="741"/>
    </location>
</feature>
<keyword evidence="8" id="KW-0067">ATP-binding</keyword>
<dbReference type="GO" id="GO:0005886">
    <property type="term" value="C:plasma membrane"/>
    <property type="evidence" value="ECO:0007669"/>
    <property type="project" value="TreeGrafter"/>
</dbReference>
<feature type="region of interest" description="Disordered" evidence="15">
    <location>
        <begin position="1457"/>
        <end position="1562"/>
    </location>
</feature>
<comment type="subcellular location">
    <subcellularLocation>
        <location evidence="3">Membrane</location>
        <topology evidence="3">Multi-pass membrane protein</topology>
    </subcellularLocation>
</comment>
<keyword evidence="11" id="KW-0115">cAMP biosynthesis</keyword>
<feature type="region of interest" description="Disordered" evidence="15">
    <location>
        <begin position="1103"/>
        <end position="1144"/>
    </location>
</feature>
<dbReference type="SMART" id="SM00044">
    <property type="entry name" value="CYCc"/>
    <property type="match status" value="2"/>
</dbReference>
<feature type="transmembrane region" description="Helical" evidence="16">
    <location>
        <begin position="207"/>
        <end position="229"/>
    </location>
</feature>
<dbReference type="Proteomes" id="UP000291343">
    <property type="component" value="Unassembled WGS sequence"/>
</dbReference>
<feature type="compositionally biased region" description="Basic and acidic residues" evidence="15">
    <location>
        <begin position="1431"/>
        <end position="1442"/>
    </location>
</feature>
<dbReference type="OrthoDB" id="10035433at2759"/>
<feature type="region of interest" description="Disordered" evidence="15">
    <location>
        <begin position="1424"/>
        <end position="1444"/>
    </location>
</feature>
<evidence type="ECO:0000256" key="6">
    <source>
        <dbReference type="ARBA" id="ARBA00022723"/>
    </source>
</evidence>
<feature type="compositionally biased region" description="Acidic residues" evidence="15">
    <location>
        <begin position="28"/>
        <end position="38"/>
    </location>
</feature>
<dbReference type="STRING" id="195883.A0A482XEU4"/>
<proteinExistence type="inferred from homology"/>
<feature type="compositionally biased region" description="Basic and acidic residues" evidence="15">
    <location>
        <begin position="1116"/>
        <end position="1134"/>
    </location>
</feature>
<evidence type="ECO:0000256" key="8">
    <source>
        <dbReference type="ARBA" id="ARBA00022840"/>
    </source>
</evidence>
<evidence type="ECO:0000256" key="9">
    <source>
        <dbReference type="ARBA" id="ARBA00022842"/>
    </source>
</evidence>
<comment type="catalytic activity">
    <reaction evidence="1">
        <text>ATP = 3',5'-cyclic AMP + diphosphate</text>
        <dbReference type="Rhea" id="RHEA:15389"/>
        <dbReference type="ChEBI" id="CHEBI:30616"/>
        <dbReference type="ChEBI" id="CHEBI:33019"/>
        <dbReference type="ChEBI" id="CHEBI:58165"/>
        <dbReference type="EC" id="4.6.1.1"/>
    </reaction>
</comment>
<keyword evidence="12 16" id="KW-0472">Membrane</keyword>
<reference evidence="18 19" key="1">
    <citation type="journal article" date="2017" name="Gigascience">
        <title>Genome sequence of the small brown planthopper, Laodelphax striatellus.</title>
        <authorList>
            <person name="Zhu J."/>
            <person name="Jiang F."/>
            <person name="Wang X."/>
            <person name="Yang P."/>
            <person name="Bao Y."/>
            <person name="Zhao W."/>
            <person name="Wang W."/>
            <person name="Lu H."/>
            <person name="Wang Q."/>
            <person name="Cui N."/>
            <person name="Li J."/>
            <person name="Chen X."/>
            <person name="Luo L."/>
            <person name="Yu J."/>
            <person name="Kang L."/>
            <person name="Cui F."/>
        </authorList>
    </citation>
    <scope>NUCLEOTIDE SEQUENCE [LARGE SCALE GENOMIC DNA]</scope>
    <source>
        <strain evidence="18">Lst14</strain>
    </source>
</reference>
<dbReference type="GO" id="GO:0035556">
    <property type="term" value="P:intracellular signal transduction"/>
    <property type="evidence" value="ECO:0007669"/>
    <property type="project" value="InterPro"/>
</dbReference>
<keyword evidence="13 14" id="KW-0456">Lyase</keyword>
<dbReference type="PROSITE" id="PS00452">
    <property type="entry name" value="GUANYLATE_CYCLASE_1"/>
    <property type="match status" value="1"/>
</dbReference>
<dbReference type="FunFam" id="3.30.70.1230:FF:000008">
    <property type="entry name" value="Adenylate cyclase type 9"/>
    <property type="match status" value="1"/>
</dbReference>
<feature type="region of interest" description="Disordered" evidence="15">
    <location>
        <begin position="669"/>
        <end position="688"/>
    </location>
</feature>
<feature type="compositionally biased region" description="Basic and acidic residues" evidence="15">
    <location>
        <begin position="10"/>
        <end position="27"/>
    </location>
</feature>
<evidence type="ECO:0000256" key="13">
    <source>
        <dbReference type="ARBA" id="ARBA00023239"/>
    </source>
</evidence>
<feature type="transmembrane region" description="Helical" evidence="16">
    <location>
        <begin position="107"/>
        <end position="128"/>
    </location>
</feature>
<dbReference type="InParanoid" id="A0A482XEU4"/>
<keyword evidence="5 16" id="KW-0812">Transmembrane</keyword>
<keyword evidence="19" id="KW-1185">Reference proteome</keyword>
<accession>A0A482XEU4</accession>
<keyword evidence="6" id="KW-0479">Metal-binding</keyword>
<evidence type="ECO:0000256" key="3">
    <source>
        <dbReference type="ARBA" id="ARBA00004141"/>
    </source>
</evidence>
<dbReference type="Pfam" id="PF00211">
    <property type="entry name" value="Guanylate_cyc"/>
    <property type="match status" value="2"/>
</dbReference>
<feature type="transmembrane region" description="Helical" evidence="16">
    <location>
        <begin position="960"/>
        <end position="982"/>
    </location>
</feature>
<evidence type="ECO:0000259" key="17">
    <source>
        <dbReference type="PROSITE" id="PS50125"/>
    </source>
</evidence>
<dbReference type="InterPro" id="IPR029787">
    <property type="entry name" value="Nucleotide_cyclase"/>
</dbReference>
<dbReference type="InterPro" id="IPR001054">
    <property type="entry name" value="A/G_cyclase"/>
</dbReference>
<evidence type="ECO:0000256" key="7">
    <source>
        <dbReference type="ARBA" id="ARBA00022741"/>
    </source>
</evidence>
<feature type="region of interest" description="Disordered" evidence="15">
    <location>
        <begin position="1"/>
        <end position="38"/>
    </location>
</feature>
<feature type="compositionally biased region" description="Low complexity" evidence="15">
    <location>
        <begin position="1506"/>
        <end position="1519"/>
    </location>
</feature>
<comment type="cofactor">
    <cofactor evidence="2">
        <name>Mg(2+)</name>
        <dbReference type="ChEBI" id="CHEBI:18420"/>
    </cofactor>
</comment>
<dbReference type="GO" id="GO:0005524">
    <property type="term" value="F:ATP binding"/>
    <property type="evidence" value="ECO:0007669"/>
    <property type="project" value="UniProtKB-KW"/>
</dbReference>
<evidence type="ECO:0000256" key="11">
    <source>
        <dbReference type="ARBA" id="ARBA00022998"/>
    </source>
</evidence>
<evidence type="ECO:0000256" key="15">
    <source>
        <dbReference type="SAM" id="MobiDB-lite"/>
    </source>
</evidence>
<feature type="domain" description="Guanylate cyclase" evidence="17">
    <location>
        <begin position="1756"/>
        <end position="1895"/>
    </location>
</feature>
<feature type="transmembrane region" description="Helical" evidence="16">
    <location>
        <begin position="140"/>
        <end position="161"/>
    </location>
</feature>
<keyword evidence="7" id="KW-0547">Nucleotide-binding</keyword>
<evidence type="ECO:0000256" key="2">
    <source>
        <dbReference type="ARBA" id="ARBA00001946"/>
    </source>
</evidence>
<dbReference type="InterPro" id="IPR018297">
    <property type="entry name" value="A/G_cyclase_CS"/>
</dbReference>
<sequence>MAVNHGSRQLADRRATSVSFSRDRDEVNVTDDDDDDDDDMQISLAPHIQAYLANNSQRMEVCGIFVPVPFERAARTSWWNPKFDSEILENRYRASAFPQIRLRFRYCLMYMSLVSVTWCAYLAAVSSFPSPSYSSFSSSTPMVAVTFGAFAVLGVVVLLATRAQQFSRLHRPVAVASAVVMYALSLISAGSHTALTPAGDLALCVEVLTLVYSVVPLPLYASVVLNALYSVAFEWLASGRPGLSVWGARLLCHCAAHIVGVHTLIMTDVRMRGTFMKVGQSLLVRRQLELEKQLKEKMIHSVMPPKVAAWLMSEAGRSRRESRRSRDEEADDNGDCSTSESDSDADLDSDSDSEHSSDIHSLFRPFNMLQMENVSILFADIVGFTRMSSNKTAAQLVALLNDLFERFDGLCAATGCEKISTLGDCYYCVAGCPEPRTDHATCCMEMGLKMITAIGEFDRVRREGVNMRVGVHTGTVLCGIVGTRRVKFDVWSNDVRLANKMESTGQPGRVHLSQATRDFLTGPDDRYVLDDGPVVEDLKTYFVKCRRDEPPELRRAEQQIEADQFTVASALPPLVTVVTSRPSTPVPLSVQIKRSSLAEALCYSQTLLSTSPTSPSPPKLFPSRSGKRGVVASPQRCRSPSLVYRLAEHASAKASSLPSVFVVDETSTAAGDDKKRQRSSMLFSRKRRSPPANVAVALDCKYSKLRTADVDQPSMEMGHKSNGSGSLSRLQTPSPEVRSGSVLHDQISVCPSINSRKDSGIRSNSRRSSIQQQLFTMNGIMQGELLTHRVSGYYTSSQSTINDGDKCEHRKNLAQLPSPFTDDLGVCFQKLRKQSDLQLIRCVQDNSMSQCSYFVQAPLDNVSLFFKQPGLEKEFRKKAYKSFKNDATTLATARFNTSLDIAVCLLVMTLLTVTSLLLFTVTKLWLTVVASVWLIQLVAVGFCLHALFRPTRTTPFKRCMSWYPWHYLGGTLVSMPIVLVIANFGQSIQSTDSIYQYSCLLYIGLIHFCNFTQLNCWMKSILATLFSILYICLVTIHIPIAITNSQTGLISCLAPSTLNQSFNNNTFNVDYISNNNPPLLNDAVLKDIHNNPFVDEARIDKQSSPNNFELDNSRNSPDEKILSPLGDDKSRGDEQSDGLNRLAPKTYRYQDDDLKARNIEILSVFPPADARSVVKRSNNVGQSDDDDKIRSFETTKTSSFDQSLHFPEATNSKGGDLKSVDGSLHFRKYSSSIDSGFGKPERDDDHFHFPIDSSFKEGDMKIIDDKPSYSPIDSNRKENNVKQSKIVLSGYLPNDSSLNGGDISRVKMDDNFPTHADLEESNIKTSKSDDGTLYFPEESSLKENDFRKSNKNHGFLHFPNDSRLKNGDFIDLKRNNGRFNFPKVFNSKENDTKESKSSFGYLPADFNLKKGGIKSELNNNAGSIFFPSDSSLRENDTRKSRSDNLTFESSNIAKNISSSTLDTNSSNASDVNDRNFETHRSSRSPSHDVVDSAGNSNIGIPLAFPSLSGNSSENNSLTSRLKRNSNLDNSSSINHGENSNLVISSVNPNSNQHIPIPSHHNSGEYIESVQPLQENIDVHILPSSKSFNSSISTASHPRSNEDIETVRPLEDNLDVHIQPLIGSSNVHTPTASHLRANEDIQSTIPLVESSNLQISPPQNSSSNTPPEPVFCMNHLFLVEIYLDIILLLLLVWFLNRELEISYRLSYHGNAVAAKDKERVQVMKDQADWLLHNIIPKHVAEHLKNTARYSENVENAGIVFASIVNFSEMYDESYLGGRECLRVLNELISDFDELLDSPRFSMVEKIKTIGSTYMAASGLNPETRQRSEPDMHLYQLMEFAIALQEVINTFNRDLLEFNLIIRIGFNYGDVTAGVIGTSKLYYDIWGDAVNIASRMDSIGMPGRIQVPGACLHALSRWYEFAPRGHVYVKGKDLMNVYLLIGPKAAPVTD</sequence>
<dbReference type="GO" id="GO:0006171">
    <property type="term" value="P:cAMP biosynthetic process"/>
    <property type="evidence" value="ECO:0007669"/>
    <property type="project" value="UniProtKB-KW"/>
</dbReference>
<feature type="compositionally biased region" description="Polar residues" evidence="15">
    <location>
        <begin position="1457"/>
        <end position="1470"/>
    </location>
</feature>
<dbReference type="PROSITE" id="PS50125">
    <property type="entry name" value="GUANYLATE_CYCLASE_2"/>
    <property type="match status" value="2"/>
</dbReference>
<feature type="region of interest" description="Disordered" evidence="15">
    <location>
        <begin position="318"/>
        <end position="356"/>
    </location>
</feature>
<dbReference type="PANTHER" id="PTHR45627">
    <property type="entry name" value="ADENYLATE CYCLASE TYPE 1"/>
    <property type="match status" value="1"/>
</dbReference>
<evidence type="ECO:0000313" key="18">
    <source>
        <dbReference type="EMBL" id="RZF44283.1"/>
    </source>
</evidence>
<evidence type="ECO:0000256" key="1">
    <source>
        <dbReference type="ARBA" id="ARBA00001593"/>
    </source>
</evidence>
<feature type="transmembrane region" description="Helical" evidence="16">
    <location>
        <begin position="1021"/>
        <end position="1042"/>
    </location>
</feature>
<dbReference type="Gene3D" id="3.30.70.1230">
    <property type="entry name" value="Nucleotide cyclase"/>
    <property type="match status" value="2"/>
</dbReference>
<feature type="transmembrane region" description="Helical" evidence="16">
    <location>
        <begin position="925"/>
        <end position="948"/>
    </location>
</feature>
<keyword evidence="10 16" id="KW-1133">Transmembrane helix</keyword>
<feature type="compositionally biased region" description="Polar residues" evidence="15">
    <location>
        <begin position="721"/>
        <end position="734"/>
    </location>
</feature>
<dbReference type="SUPFAM" id="SSF55073">
    <property type="entry name" value="Nucleotide cyclase"/>
    <property type="match status" value="2"/>
</dbReference>
<organism evidence="18 19">
    <name type="scientific">Laodelphax striatellus</name>
    <name type="common">Small brown planthopper</name>
    <name type="synonym">Delphax striatella</name>
    <dbReference type="NCBI Taxonomy" id="195883"/>
    <lineage>
        <taxon>Eukaryota</taxon>
        <taxon>Metazoa</taxon>
        <taxon>Ecdysozoa</taxon>
        <taxon>Arthropoda</taxon>
        <taxon>Hexapoda</taxon>
        <taxon>Insecta</taxon>
        <taxon>Pterygota</taxon>
        <taxon>Neoptera</taxon>
        <taxon>Paraneoptera</taxon>
        <taxon>Hemiptera</taxon>
        <taxon>Auchenorrhyncha</taxon>
        <taxon>Fulgoroidea</taxon>
        <taxon>Delphacidae</taxon>
        <taxon>Criomorphinae</taxon>
        <taxon>Laodelphax</taxon>
    </lineage>
</organism>
<evidence type="ECO:0000313" key="19">
    <source>
        <dbReference type="Proteomes" id="UP000291343"/>
    </source>
</evidence>
<comment type="caution">
    <text evidence="18">The sequence shown here is derived from an EMBL/GenBank/DDBJ whole genome shotgun (WGS) entry which is preliminary data.</text>
</comment>
<dbReference type="FunCoup" id="A0A482XEU4">
    <property type="interactions" value="221"/>
</dbReference>
<feature type="compositionally biased region" description="Polar residues" evidence="15">
    <location>
        <begin position="1524"/>
        <end position="1553"/>
    </location>
</feature>
<feature type="transmembrane region" description="Helical" evidence="16">
    <location>
        <begin position="173"/>
        <end position="195"/>
    </location>
</feature>
<evidence type="ECO:0000256" key="10">
    <source>
        <dbReference type="ARBA" id="ARBA00022989"/>
    </source>
</evidence>
<evidence type="ECO:0000256" key="16">
    <source>
        <dbReference type="SAM" id="Phobius"/>
    </source>
</evidence>
<dbReference type="EMBL" id="QKKF02011155">
    <property type="protein sequence ID" value="RZF44283.1"/>
    <property type="molecule type" value="Genomic_DNA"/>
</dbReference>
<evidence type="ECO:0000256" key="12">
    <source>
        <dbReference type="ARBA" id="ARBA00023136"/>
    </source>
</evidence>